<dbReference type="Proteomes" id="UP000265520">
    <property type="component" value="Unassembled WGS sequence"/>
</dbReference>
<protein>
    <submittedName>
        <fullName evidence="1">Methionine S-methyltransferase-like</fullName>
    </submittedName>
</protein>
<feature type="non-terminal residue" evidence="1">
    <location>
        <position position="65"/>
    </location>
</feature>
<evidence type="ECO:0000313" key="1">
    <source>
        <dbReference type="EMBL" id="MCH83372.1"/>
    </source>
</evidence>
<keyword evidence="1" id="KW-0808">Transferase</keyword>
<accession>A0A392M7C3</accession>
<evidence type="ECO:0000313" key="2">
    <source>
        <dbReference type="Proteomes" id="UP000265520"/>
    </source>
</evidence>
<name>A0A392M7C3_9FABA</name>
<organism evidence="1 2">
    <name type="scientific">Trifolium medium</name>
    <dbReference type="NCBI Taxonomy" id="97028"/>
    <lineage>
        <taxon>Eukaryota</taxon>
        <taxon>Viridiplantae</taxon>
        <taxon>Streptophyta</taxon>
        <taxon>Embryophyta</taxon>
        <taxon>Tracheophyta</taxon>
        <taxon>Spermatophyta</taxon>
        <taxon>Magnoliopsida</taxon>
        <taxon>eudicotyledons</taxon>
        <taxon>Gunneridae</taxon>
        <taxon>Pentapetalae</taxon>
        <taxon>rosids</taxon>
        <taxon>fabids</taxon>
        <taxon>Fabales</taxon>
        <taxon>Fabaceae</taxon>
        <taxon>Papilionoideae</taxon>
        <taxon>50 kb inversion clade</taxon>
        <taxon>NPAAA clade</taxon>
        <taxon>Hologalegina</taxon>
        <taxon>IRL clade</taxon>
        <taxon>Trifolieae</taxon>
        <taxon>Trifolium</taxon>
    </lineage>
</organism>
<sequence length="65" mass="7300">MLPPAAVVKQIQVTESKPAMNVVIFPSRNAAIENALRLFSPRLAIVDEHLTRHLPRQWLTSLALE</sequence>
<reference evidence="1 2" key="1">
    <citation type="journal article" date="2018" name="Front. Plant Sci.">
        <title>Red Clover (Trifolium pratense) and Zigzag Clover (T. medium) - A Picture of Genomic Similarities and Differences.</title>
        <authorList>
            <person name="Dluhosova J."/>
            <person name="Istvanek J."/>
            <person name="Nedelnik J."/>
            <person name="Repkova J."/>
        </authorList>
    </citation>
    <scope>NUCLEOTIDE SEQUENCE [LARGE SCALE GENOMIC DNA]</scope>
    <source>
        <strain evidence="2">cv. 10/8</strain>
        <tissue evidence="1">Leaf</tissue>
    </source>
</reference>
<gene>
    <name evidence="1" type="ORF">A2U01_0004191</name>
</gene>
<dbReference type="EMBL" id="LXQA010005080">
    <property type="protein sequence ID" value="MCH83372.1"/>
    <property type="molecule type" value="Genomic_DNA"/>
</dbReference>
<keyword evidence="2" id="KW-1185">Reference proteome</keyword>
<keyword evidence="1" id="KW-0489">Methyltransferase</keyword>
<dbReference type="PANTHER" id="PTHR47087">
    <property type="entry name" value="METHIONINE S-METHYLTRANSFERASE"/>
    <property type="match status" value="1"/>
</dbReference>
<proteinExistence type="predicted"/>
<comment type="caution">
    <text evidence="1">The sequence shown here is derived from an EMBL/GenBank/DDBJ whole genome shotgun (WGS) entry which is preliminary data.</text>
</comment>
<dbReference type="PANTHER" id="PTHR47087:SF1">
    <property type="entry name" value="METHIONINE S-METHYLTRANSFERASE"/>
    <property type="match status" value="1"/>
</dbReference>
<dbReference type="GO" id="GO:0008168">
    <property type="term" value="F:methyltransferase activity"/>
    <property type="evidence" value="ECO:0007669"/>
    <property type="project" value="UniProtKB-KW"/>
</dbReference>
<dbReference type="AlphaFoldDB" id="A0A392M7C3"/>
<dbReference type="GO" id="GO:0032259">
    <property type="term" value="P:methylation"/>
    <property type="evidence" value="ECO:0007669"/>
    <property type="project" value="UniProtKB-KW"/>
</dbReference>